<keyword evidence="2" id="KW-1185">Reference proteome</keyword>
<dbReference type="AlphaFoldDB" id="A0A024G1H8"/>
<protein>
    <submittedName>
        <fullName evidence="1">Uncharacterized protein</fullName>
    </submittedName>
</protein>
<dbReference type="InParanoid" id="A0A024G1H8"/>
<gene>
    <name evidence="1" type="ORF">BN9_009560</name>
</gene>
<accession>A0A024G1H8</accession>
<comment type="caution">
    <text evidence="1">The sequence shown here is derived from an EMBL/GenBank/DDBJ whole genome shotgun (WGS) entry which is preliminary data.</text>
</comment>
<sequence length="113" mass="13093">MDSSDLQNESCDRMTFDDGIPVAIRVNSIKARPAYTTIDRFSAGYFELHERLQVSPDELNHLVLCYDVAVGEPGHNMEQDRQWSSDHKPMTKTIDTFQEVHKVDILDLFYEQE</sequence>
<reference evidence="1 2" key="1">
    <citation type="submission" date="2012-05" db="EMBL/GenBank/DDBJ databases">
        <title>Recombination and specialization in a pathogen metapopulation.</title>
        <authorList>
            <person name="Gardiner A."/>
            <person name="Kemen E."/>
            <person name="Schultz-Larsen T."/>
            <person name="MacLean D."/>
            <person name="Van Oosterhout C."/>
            <person name="Jones J.D.G."/>
        </authorList>
    </citation>
    <scope>NUCLEOTIDE SEQUENCE [LARGE SCALE GENOMIC DNA]</scope>
    <source>
        <strain evidence="1 2">Ac Nc2</strain>
    </source>
</reference>
<dbReference type="EMBL" id="CAIX01000006">
    <property type="protein sequence ID" value="CCI40172.1"/>
    <property type="molecule type" value="Genomic_DNA"/>
</dbReference>
<name>A0A024G1H8_9STRA</name>
<evidence type="ECO:0000313" key="2">
    <source>
        <dbReference type="Proteomes" id="UP000053237"/>
    </source>
</evidence>
<dbReference type="Proteomes" id="UP000053237">
    <property type="component" value="Unassembled WGS sequence"/>
</dbReference>
<proteinExistence type="predicted"/>
<organism evidence="1 2">
    <name type="scientific">Albugo candida</name>
    <dbReference type="NCBI Taxonomy" id="65357"/>
    <lineage>
        <taxon>Eukaryota</taxon>
        <taxon>Sar</taxon>
        <taxon>Stramenopiles</taxon>
        <taxon>Oomycota</taxon>
        <taxon>Peronosporomycetes</taxon>
        <taxon>Albuginales</taxon>
        <taxon>Albuginaceae</taxon>
        <taxon>Albugo</taxon>
    </lineage>
</organism>
<evidence type="ECO:0000313" key="1">
    <source>
        <dbReference type="EMBL" id="CCI40172.1"/>
    </source>
</evidence>